<gene>
    <name evidence="5" type="ORF">H9704_03445</name>
</gene>
<name>A0A9D2SH44_9FIRM</name>
<dbReference type="SUPFAM" id="SSF46785">
    <property type="entry name" value="Winged helix' DNA-binding domain"/>
    <property type="match status" value="1"/>
</dbReference>
<dbReference type="InterPro" id="IPR036390">
    <property type="entry name" value="WH_DNA-bd_sf"/>
</dbReference>
<proteinExistence type="predicted"/>
<dbReference type="Gene3D" id="1.10.10.10">
    <property type="entry name" value="Winged helix-like DNA-binding domain superfamily/Winged helix DNA-binding domain"/>
    <property type="match status" value="1"/>
</dbReference>
<dbReference type="PROSITE" id="PS50995">
    <property type="entry name" value="HTH_MARR_2"/>
    <property type="match status" value="1"/>
</dbReference>
<dbReference type="EMBL" id="DWWT01000013">
    <property type="protein sequence ID" value="HJC05197.1"/>
    <property type="molecule type" value="Genomic_DNA"/>
</dbReference>
<organism evidence="5 6">
    <name type="scientific">Candidatus Enterocloster excrementipullorum</name>
    <dbReference type="NCBI Taxonomy" id="2838559"/>
    <lineage>
        <taxon>Bacteria</taxon>
        <taxon>Bacillati</taxon>
        <taxon>Bacillota</taxon>
        <taxon>Clostridia</taxon>
        <taxon>Lachnospirales</taxon>
        <taxon>Lachnospiraceae</taxon>
        <taxon>Enterocloster</taxon>
    </lineage>
</organism>
<evidence type="ECO:0000313" key="5">
    <source>
        <dbReference type="EMBL" id="HJC05197.1"/>
    </source>
</evidence>
<feature type="domain" description="HTH marR-type" evidence="4">
    <location>
        <begin position="1"/>
        <end position="144"/>
    </location>
</feature>
<dbReference type="Proteomes" id="UP000823910">
    <property type="component" value="Unassembled WGS sequence"/>
</dbReference>
<protein>
    <submittedName>
        <fullName evidence="5">Winged helix DNA-binding protein</fullName>
    </submittedName>
</protein>
<keyword evidence="2 5" id="KW-0238">DNA-binding</keyword>
<reference evidence="5" key="1">
    <citation type="journal article" date="2021" name="PeerJ">
        <title>Extensive microbial diversity within the chicken gut microbiome revealed by metagenomics and culture.</title>
        <authorList>
            <person name="Gilroy R."/>
            <person name="Ravi A."/>
            <person name="Getino M."/>
            <person name="Pursley I."/>
            <person name="Horton D.L."/>
            <person name="Alikhan N.F."/>
            <person name="Baker D."/>
            <person name="Gharbi K."/>
            <person name="Hall N."/>
            <person name="Watson M."/>
            <person name="Adriaenssens E.M."/>
            <person name="Foster-Nyarko E."/>
            <person name="Jarju S."/>
            <person name="Secka A."/>
            <person name="Antonio M."/>
            <person name="Oren A."/>
            <person name="Chaudhuri R.R."/>
            <person name="La Ragione R."/>
            <person name="Hildebrand F."/>
            <person name="Pallen M.J."/>
        </authorList>
    </citation>
    <scope>NUCLEOTIDE SEQUENCE</scope>
    <source>
        <strain evidence="5">CHK180-15479</strain>
    </source>
</reference>
<sequence>MKSSFQKHQHDFYFIWSQTNILYCRWAERAGVNYTTFITLYGLDVHGSMTQKSICDFYGFPKQTVNGIIRSLTKKGYVTLKASERDRREKLVCLTETGQTYAKELLSPLYQAEQYAFCAAGDKKIAQMIDTIDIFNTFLKKRLEEMI</sequence>
<keyword evidence="1" id="KW-0805">Transcription regulation</keyword>
<dbReference type="GO" id="GO:0003677">
    <property type="term" value="F:DNA binding"/>
    <property type="evidence" value="ECO:0007669"/>
    <property type="project" value="UniProtKB-KW"/>
</dbReference>
<reference evidence="5" key="2">
    <citation type="submission" date="2021-04" db="EMBL/GenBank/DDBJ databases">
        <authorList>
            <person name="Gilroy R."/>
        </authorList>
    </citation>
    <scope>NUCLEOTIDE SEQUENCE</scope>
    <source>
        <strain evidence="5">CHK180-15479</strain>
    </source>
</reference>
<evidence type="ECO:0000256" key="2">
    <source>
        <dbReference type="ARBA" id="ARBA00023125"/>
    </source>
</evidence>
<dbReference type="GO" id="GO:0003700">
    <property type="term" value="F:DNA-binding transcription factor activity"/>
    <property type="evidence" value="ECO:0007669"/>
    <property type="project" value="InterPro"/>
</dbReference>
<comment type="caution">
    <text evidence="5">The sequence shown here is derived from an EMBL/GenBank/DDBJ whole genome shotgun (WGS) entry which is preliminary data.</text>
</comment>
<dbReference type="Pfam" id="PF12802">
    <property type="entry name" value="MarR_2"/>
    <property type="match status" value="1"/>
</dbReference>
<evidence type="ECO:0000313" key="6">
    <source>
        <dbReference type="Proteomes" id="UP000823910"/>
    </source>
</evidence>
<evidence type="ECO:0000256" key="3">
    <source>
        <dbReference type="ARBA" id="ARBA00023163"/>
    </source>
</evidence>
<evidence type="ECO:0000256" key="1">
    <source>
        <dbReference type="ARBA" id="ARBA00023015"/>
    </source>
</evidence>
<evidence type="ECO:0000259" key="4">
    <source>
        <dbReference type="PROSITE" id="PS50995"/>
    </source>
</evidence>
<dbReference type="PANTHER" id="PTHR42756:SF1">
    <property type="entry name" value="TRANSCRIPTIONAL REPRESSOR OF EMRAB OPERON"/>
    <property type="match status" value="1"/>
</dbReference>
<dbReference type="PANTHER" id="PTHR42756">
    <property type="entry name" value="TRANSCRIPTIONAL REGULATOR, MARR"/>
    <property type="match status" value="1"/>
</dbReference>
<dbReference type="InterPro" id="IPR036388">
    <property type="entry name" value="WH-like_DNA-bd_sf"/>
</dbReference>
<dbReference type="SMART" id="SM00347">
    <property type="entry name" value="HTH_MARR"/>
    <property type="match status" value="1"/>
</dbReference>
<dbReference type="AlphaFoldDB" id="A0A9D2SH44"/>
<accession>A0A9D2SH44</accession>
<dbReference type="InterPro" id="IPR000835">
    <property type="entry name" value="HTH_MarR-typ"/>
</dbReference>
<keyword evidence="3" id="KW-0804">Transcription</keyword>